<gene>
    <name evidence="1" type="ORF">METZ01_LOCUS109704</name>
</gene>
<accession>A0A381WWN4</accession>
<dbReference type="AlphaFoldDB" id="A0A381WWN4"/>
<feature type="non-terminal residue" evidence="1">
    <location>
        <position position="1036"/>
    </location>
</feature>
<dbReference type="EMBL" id="UINC01013111">
    <property type="protein sequence ID" value="SVA56850.1"/>
    <property type="molecule type" value="Genomic_DNA"/>
</dbReference>
<sequence length="1036" mass="116118">MKRYLAILIFFTFLYSQGTHRKKIVSDPVQRSASKVGAVIDRKYADHTGNRIMNRFYNFGGIGDGGGQFSGIYPIGSGNSYFYEFTPVIAASVIDSSGNRKHIVSDGAIGLRDMSPFGYQWGFEPLPGFANPNQDYMAINTIPESWPESWPNREEDWNGYWNGAYGKYVRADQESYYVMNDQYNDEFFYFPFTSSVEDSVKRGLGIKLDTRIYQWNHPAAEDIIIITYLIENVSDKTLDSVVFGMYGDADIGSTNGDFSDDDAYFDVDNDIVYQWDHDGWSAANGGFVPAYFGWAFLESPGNPTDGIDNDGDGMIDESQFDGIDNDSDWLADRDDIGADGLGTYHLEYIGPDEDGSEGNGVPDVGEPNFEITDNDESDQIGLTSFYSASYPSIRPDNDEVMWGQLKPGVFQVPNQNIDQTFLYGSAYITLLPGEKKKFAIAMVFGNDMADILRNTTTMQNIYDNDYSFAKPPLKPSLTVVPGDRQVTLYWDDFAEKSMDPVYGMDFEGYRVYRSTDAGFIDAYTVTDAYGNITFKKPLVIYDVPDSLRGPHPVGFNGLQFDMGEDSGLKYSYVDSSDVINGQKYYYAVTAYDKGYDLDFYQLGFSERENLLPIAPSECSIILDLDLKGNVVRLSQNAGVALPNAAVAGYVPPNTLDDPDQKFISHIEGDGTGDIDLEVVDPYAVLDNHTYNVVFNTLQSEDDEVVFSVLSDQEIFEAIVLVDSSAKVERNHIDTSSVVISSVDGSVEYVFGVDYTIDPATGFLTALSSELLAEGQADISYKYFPLYQSSKMNGEISNPIFDGMRIKLQNHFVGVNYDSTGWLIGETNYRQEITAQRLYPADFHLIFEGNIGDSVTQGSRNVSTPFRLKNVTDNDDPNFRIFDYDRDDVWDPDEPILIQPYDGNAQQAPYMFIRFYQDSLDITSTVTIDTLITETDTTYTEVVTYDTAMVEIVHAKMGDIYRLATYRPFSKSDTYEFTTTQSRVNKDSAKTQLNDIAVVPNPYVVAASWEPRHVFTSGRGPRKLDFINLPSECTIKI</sequence>
<evidence type="ECO:0000313" key="1">
    <source>
        <dbReference type="EMBL" id="SVA56850.1"/>
    </source>
</evidence>
<dbReference type="Gene3D" id="2.60.40.10">
    <property type="entry name" value="Immunoglobulins"/>
    <property type="match status" value="1"/>
</dbReference>
<proteinExistence type="predicted"/>
<reference evidence="1" key="1">
    <citation type="submission" date="2018-05" db="EMBL/GenBank/DDBJ databases">
        <authorList>
            <person name="Lanie J.A."/>
            <person name="Ng W.-L."/>
            <person name="Kazmierczak K.M."/>
            <person name="Andrzejewski T.M."/>
            <person name="Davidsen T.M."/>
            <person name="Wayne K.J."/>
            <person name="Tettelin H."/>
            <person name="Glass J.I."/>
            <person name="Rusch D."/>
            <person name="Podicherti R."/>
            <person name="Tsui H.-C.T."/>
            <person name="Winkler M.E."/>
        </authorList>
    </citation>
    <scope>NUCLEOTIDE SEQUENCE</scope>
</reference>
<dbReference type="InterPro" id="IPR013783">
    <property type="entry name" value="Ig-like_fold"/>
</dbReference>
<organism evidence="1">
    <name type="scientific">marine metagenome</name>
    <dbReference type="NCBI Taxonomy" id="408172"/>
    <lineage>
        <taxon>unclassified sequences</taxon>
        <taxon>metagenomes</taxon>
        <taxon>ecological metagenomes</taxon>
    </lineage>
</organism>
<protein>
    <submittedName>
        <fullName evidence="1">Uncharacterized protein</fullName>
    </submittedName>
</protein>
<name>A0A381WWN4_9ZZZZ</name>